<evidence type="ECO:0000256" key="8">
    <source>
        <dbReference type="ARBA" id="ARBA00023157"/>
    </source>
</evidence>
<dbReference type="GO" id="GO:0009897">
    <property type="term" value="C:external side of plasma membrane"/>
    <property type="evidence" value="ECO:0007669"/>
    <property type="project" value="TreeGrafter"/>
</dbReference>
<dbReference type="GO" id="GO:0005178">
    <property type="term" value="F:integrin binding"/>
    <property type="evidence" value="ECO:0007669"/>
    <property type="project" value="TreeGrafter"/>
</dbReference>
<accession>A0A9Y3S683</accession>
<dbReference type="GO" id="GO:0007160">
    <property type="term" value="P:cell-matrix adhesion"/>
    <property type="evidence" value="ECO:0007669"/>
    <property type="project" value="TreeGrafter"/>
</dbReference>
<dbReference type="GO" id="GO:0098609">
    <property type="term" value="P:cell-cell adhesion"/>
    <property type="evidence" value="ECO:0007669"/>
    <property type="project" value="TreeGrafter"/>
</dbReference>
<dbReference type="FunFam" id="1.20.5.930:FF:000001">
    <property type="entry name" value="Integrin subunit alpha V"/>
    <property type="match status" value="1"/>
</dbReference>
<dbReference type="GO" id="GO:0008305">
    <property type="term" value="C:integrin complex"/>
    <property type="evidence" value="ECO:0007669"/>
    <property type="project" value="TreeGrafter"/>
</dbReference>
<dbReference type="Gene3D" id="1.20.5.930">
    <property type="entry name" value="Bicelle-embedded integrin alpha(iib) transmembrane segment"/>
    <property type="match status" value="1"/>
</dbReference>
<dbReference type="PROSITE" id="PS00242">
    <property type="entry name" value="INTEGRIN_ALPHA"/>
    <property type="match status" value="1"/>
</dbReference>
<evidence type="ECO:0000313" key="15">
    <source>
        <dbReference type="RefSeq" id="XP_005755185.1"/>
    </source>
</evidence>
<evidence type="ECO:0000256" key="6">
    <source>
        <dbReference type="ARBA" id="ARBA00023037"/>
    </source>
</evidence>
<keyword evidence="3 12" id="KW-0812">Transmembrane</keyword>
<feature type="transmembrane region" description="Helical" evidence="12">
    <location>
        <begin position="26"/>
        <end position="48"/>
    </location>
</feature>
<feature type="compositionally biased region" description="Polar residues" evidence="11">
    <location>
        <begin position="66"/>
        <end position="76"/>
    </location>
</feature>
<dbReference type="InterPro" id="IPR018184">
    <property type="entry name" value="Integrin_alpha_C_CS"/>
</dbReference>
<keyword evidence="10" id="KW-0325">Glycoprotein</keyword>
<dbReference type="PANTHER" id="PTHR23220:SF122">
    <property type="entry name" value="INTEGRIN ALPHA-PS1"/>
    <property type="match status" value="1"/>
</dbReference>
<dbReference type="Proteomes" id="UP000695023">
    <property type="component" value="Unplaced"/>
</dbReference>
<keyword evidence="9" id="KW-0675">Receptor</keyword>
<dbReference type="RefSeq" id="XP_005755184.1">
    <property type="nucleotide sequence ID" value="XM_005755127.1"/>
</dbReference>
<dbReference type="GeneID" id="102203529"/>
<evidence type="ECO:0000256" key="7">
    <source>
        <dbReference type="ARBA" id="ARBA00023136"/>
    </source>
</evidence>
<dbReference type="AlphaFoldDB" id="A0A9Y3S683"/>
<evidence type="ECO:0000256" key="1">
    <source>
        <dbReference type="ARBA" id="ARBA00004479"/>
    </source>
</evidence>
<evidence type="ECO:0000256" key="3">
    <source>
        <dbReference type="ARBA" id="ARBA00022692"/>
    </source>
</evidence>
<name>A0A9Y3S683_9CICH</name>
<evidence type="ECO:0000256" key="11">
    <source>
        <dbReference type="SAM" id="MobiDB-lite"/>
    </source>
</evidence>
<feature type="region of interest" description="Disordered" evidence="11">
    <location>
        <begin position="66"/>
        <end position="85"/>
    </location>
</feature>
<keyword evidence="7 12" id="KW-0472">Membrane</keyword>
<proteinExistence type="inferred from homology"/>
<dbReference type="RefSeq" id="XP_005755185.1">
    <property type="nucleotide sequence ID" value="XM_005755128.1"/>
</dbReference>
<gene>
    <name evidence="14 15 16" type="primary">LOC102203529</name>
</gene>
<protein>
    <submittedName>
        <fullName evidence="14 15">Integrin alpha-3-like</fullName>
    </submittedName>
</protein>
<evidence type="ECO:0000313" key="16">
    <source>
        <dbReference type="RefSeq" id="XP_005755186.1"/>
    </source>
</evidence>
<evidence type="ECO:0000313" key="14">
    <source>
        <dbReference type="RefSeq" id="XP_005755184.1"/>
    </source>
</evidence>
<evidence type="ECO:0000256" key="4">
    <source>
        <dbReference type="ARBA" id="ARBA00022889"/>
    </source>
</evidence>
<dbReference type="GO" id="GO:0007229">
    <property type="term" value="P:integrin-mediated signaling pathway"/>
    <property type="evidence" value="ECO:0007669"/>
    <property type="project" value="UniProtKB-KW"/>
</dbReference>
<keyword evidence="4" id="KW-0130">Cell adhesion</keyword>
<evidence type="ECO:0000256" key="9">
    <source>
        <dbReference type="ARBA" id="ARBA00023170"/>
    </source>
</evidence>
<dbReference type="GO" id="GO:0033627">
    <property type="term" value="P:cell adhesion mediated by integrin"/>
    <property type="evidence" value="ECO:0007669"/>
    <property type="project" value="TreeGrafter"/>
</dbReference>
<evidence type="ECO:0000256" key="2">
    <source>
        <dbReference type="ARBA" id="ARBA00008054"/>
    </source>
</evidence>
<keyword evidence="5 12" id="KW-1133">Transmembrane helix</keyword>
<comment type="similarity">
    <text evidence="2">Belongs to the integrin alpha chain family.</text>
</comment>
<comment type="subcellular location">
    <subcellularLocation>
        <location evidence="1">Membrane</location>
        <topology evidence="1">Single-pass type I membrane protein</topology>
    </subcellularLocation>
</comment>
<organism evidence="13 14">
    <name type="scientific">Pundamilia nyererei</name>
    <dbReference type="NCBI Taxonomy" id="303518"/>
    <lineage>
        <taxon>Eukaryota</taxon>
        <taxon>Metazoa</taxon>
        <taxon>Chordata</taxon>
        <taxon>Craniata</taxon>
        <taxon>Vertebrata</taxon>
        <taxon>Euteleostomi</taxon>
        <taxon>Actinopterygii</taxon>
        <taxon>Neopterygii</taxon>
        <taxon>Teleostei</taxon>
        <taxon>Neoteleostei</taxon>
        <taxon>Acanthomorphata</taxon>
        <taxon>Ovalentaria</taxon>
        <taxon>Cichlomorphae</taxon>
        <taxon>Cichliformes</taxon>
        <taxon>Cichlidae</taxon>
        <taxon>African cichlids</taxon>
        <taxon>Pseudocrenilabrinae</taxon>
        <taxon>Haplochromini</taxon>
        <taxon>Pundamilia</taxon>
    </lineage>
</organism>
<keyword evidence="8" id="KW-1015">Disulfide bond</keyword>
<dbReference type="PANTHER" id="PTHR23220">
    <property type="entry name" value="INTEGRIN ALPHA"/>
    <property type="match status" value="1"/>
</dbReference>
<evidence type="ECO:0000256" key="12">
    <source>
        <dbReference type="SAM" id="Phobius"/>
    </source>
</evidence>
<sequence length="85" mass="9659">MESHSSQIEVYIYPDLGLQVDSGTPLWIIMLSALAGVLLLALICLLLWKCGFFRRASTRELYQAKTQKAQMKSQPSENDRLTEEL</sequence>
<evidence type="ECO:0000256" key="5">
    <source>
        <dbReference type="ARBA" id="ARBA00022989"/>
    </source>
</evidence>
<evidence type="ECO:0000313" key="13">
    <source>
        <dbReference type="Proteomes" id="UP000695023"/>
    </source>
</evidence>
<dbReference type="RefSeq" id="XP_005755186.1">
    <property type="nucleotide sequence ID" value="XM_005755129.1"/>
</dbReference>
<keyword evidence="13" id="KW-1185">Reference proteome</keyword>
<keyword evidence="6" id="KW-0401">Integrin</keyword>
<reference evidence="14 15" key="1">
    <citation type="submission" date="2025-04" db="UniProtKB">
        <authorList>
            <consortium name="RefSeq"/>
        </authorList>
    </citation>
    <scope>IDENTIFICATION</scope>
</reference>
<evidence type="ECO:0000256" key="10">
    <source>
        <dbReference type="ARBA" id="ARBA00023180"/>
    </source>
</evidence>